<evidence type="ECO:0000256" key="1">
    <source>
        <dbReference type="SAM" id="MobiDB-lite"/>
    </source>
</evidence>
<comment type="caution">
    <text evidence="2">The sequence shown here is derived from an EMBL/GenBank/DDBJ whole genome shotgun (WGS) entry which is preliminary data.</text>
</comment>
<dbReference type="EMBL" id="MU853421">
    <property type="protein sequence ID" value="KAK4131861.1"/>
    <property type="molecule type" value="Genomic_DNA"/>
</dbReference>
<proteinExistence type="predicted"/>
<dbReference type="Proteomes" id="UP001304895">
    <property type="component" value="Unassembled WGS sequence"/>
</dbReference>
<gene>
    <name evidence="2" type="ORF">BT67DRAFT_137120</name>
</gene>
<organism evidence="2 3">
    <name type="scientific">Trichocladium antarcticum</name>
    <dbReference type="NCBI Taxonomy" id="1450529"/>
    <lineage>
        <taxon>Eukaryota</taxon>
        <taxon>Fungi</taxon>
        <taxon>Dikarya</taxon>
        <taxon>Ascomycota</taxon>
        <taxon>Pezizomycotina</taxon>
        <taxon>Sordariomycetes</taxon>
        <taxon>Sordariomycetidae</taxon>
        <taxon>Sordariales</taxon>
        <taxon>Chaetomiaceae</taxon>
        <taxon>Trichocladium</taxon>
    </lineage>
</organism>
<evidence type="ECO:0000313" key="3">
    <source>
        <dbReference type="Proteomes" id="UP001304895"/>
    </source>
</evidence>
<sequence length="129" mass="14592">MAETRESVSKSRTDSLGRRNVTVGWKARVSRRRCALHVVQYLAMLPGTVTWLGVNFPNTRGDAGRPCPRRAAKRQRPKHANSNKGQRDGLQACMWFQQMAVGFVSCLEEIFQASRQARWLAPHWVTLAA</sequence>
<evidence type="ECO:0000313" key="2">
    <source>
        <dbReference type="EMBL" id="KAK4131861.1"/>
    </source>
</evidence>
<dbReference type="AlphaFoldDB" id="A0AAN6UFV1"/>
<reference evidence="2" key="1">
    <citation type="journal article" date="2023" name="Mol. Phylogenet. Evol.">
        <title>Genome-scale phylogeny and comparative genomics of the fungal order Sordariales.</title>
        <authorList>
            <person name="Hensen N."/>
            <person name="Bonometti L."/>
            <person name="Westerberg I."/>
            <person name="Brannstrom I.O."/>
            <person name="Guillou S."/>
            <person name="Cros-Aarteil S."/>
            <person name="Calhoun S."/>
            <person name="Haridas S."/>
            <person name="Kuo A."/>
            <person name="Mondo S."/>
            <person name="Pangilinan J."/>
            <person name="Riley R."/>
            <person name="LaButti K."/>
            <person name="Andreopoulos B."/>
            <person name="Lipzen A."/>
            <person name="Chen C."/>
            <person name="Yan M."/>
            <person name="Daum C."/>
            <person name="Ng V."/>
            <person name="Clum A."/>
            <person name="Steindorff A."/>
            <person name="Ohm R.A."/>
            <person name="Martin F."/>
            <person name="Silar P."/>
            <person name="Natvig D.O."/>
            <person name="Lalanne C."/>
            <person name="Gautier V."/>
            <person name="Ament-Velasquez S.L."/>
            <person name="Kruys A."/>
            <person name="Hutchinson M.I."/>
            <person name="Powell A.J."/>
            <person name="Barry K."/>
            <person name="Miller A.N."/>
            <person name="Grigoriev I.V."/>
            <person name="Debuchy R."/>
            <person name="Gladieux P."/>
            <person name="Hiltunen Thoren M."/>
            <person name="Johannesson H."/>
        </authorList>
    </citation>
    <scope>NUCLEOTIDE SEQUENCE</scope>
    <source>
        <strain evidence="2">CBS 123565</strain>
    </source>
</reference>
<feature type="compositionally biased region" description="Basic residues" evidence="1">
    <location>
        <begin position="67"/>
        <end position="81"/>
    </location>
</feature>
<name>A0AAN6UFV1_9PEZI</name>
<protein>
    <submittedName>
        <fullName evidence="2">Uncharacterized protein</fullName>
    </submittedName>
</protein>
<feature type="region of interest" description="Disordered" evidence="1">
    <location>
        <begin position="62"/>
        <end position="86"/>
    </location>
</feature>
<keyword evidence="3" id="KW-1185">Reference proteome</keyword>
<reference evidence="2" key="2">
    <citation type="submission" date="2023-05" db="EMBL/GenBank/DDBJ databases">
        <authorList>
            <consortium name="Lawrence Berkeley National Laboratory"/>
            <person name="Steindorff A."/>
            <person name="Hensen N."/>
            <person name="Bonometti L."/>
            <person name="Westerberg I."/>
            <person name="Brannstrom I.O."/>
            <person name="Guillou S."/>
            <person name="Cros-Aarteil S."/>
            <person name="Calhoun S."/>
            <person name="Haridas S."/>
            <person name="Kuo A."/>
            <person name="Mondo S."/>
            <person name="Pangilinan J."/>
            <person name="Riley R."/>
            <person name="Labutti K."/>
            <person name="Andreopoulos B."/>
            <person name="Lipzen A."/>
            <person name="Chen C."/>
            <person name="Yanf M."/>
            <person name="Daum C."/>
            <person name="Ng V."/>
            <person name="Clum A."/>
            <person name="Ohm R."/>
            <person name="Martin F."/>
            <person name="Silar P."/>
            <person name="Natvig D."/>
            <person name="Lalanne C."/>
            <person name="Gautier V."/>
            <person name="Ament-Velasquez S.L."/>
            <person name="Kruys A."/>
            <person name="Hutchinson M.I."/>
            <person name="Powell A.J."/>
            <person name="Barry K."/>
            <person name="Miller A.N."/>
            <person name="Grigoriev I.V."/>
            <person name="Debuchy R."/>
            <person name="Gladieux P."/>
            <person name="Thoren M.H."/>
            <person name="Johannesson H."/>
        </authorList>
    </citation>
    <scope>NUCLEOTIDE SEQUENCE</scope>
    <source>
        <strain evidence="2">CBS 123565</strain>
    </source>
</reference>
<accession>A0AAN6UFV1</accession>